<feature type="binding site" evidence="8">
    <location>
        <position position="246"/>
    </location>
    <ligand>
        <name>FAD</name>
        <dbReference type="ChEBI" id="CHEBI:57692"/>
    </ligand>
</feature>
<dbReference type="Gene3D" id="3.30.560.10">
    <property type="entry name" value="Glucose Oxidase, domain 3"/>
    <property type="match status" value="1"/>
</dbReference>
<dbReference type="PROSITE" id="PS51257">
    <property type="entry name" value="PROKAR_LIPOPROTEIN"/>
    <property type="match status" value="1"/>
</dbReference>
<dbReference type="PIRSF" id="PIRSF000137">
    <property type="entry name" value="Alcohol_oxidase"/>
    <property type="match status" value="1"/>
</dbReference>
<dbReference type="GO" id="GO:0050660">
    <property type="term" value="F:flavin adenine dinucleotide binding"/>
    <property type="evidence" value="ECO:0007669"/>
    <property type="project" value="InterPro"/>
</dbReference>
<evidence type="ECO:0000256" key="9">
    <source>
        <dbReference type="RuleBase" id="RU003968"/>
    </source>
</evidence>
<dbReference type="PANTHER" id="PTHR11552">
    <property type="entry name" value="GLUCOSE-METHANOL-CHOLINE GMC OXIDOREDUCTASE"/>
    <property type="match status" value="1"/>
</dbReference>
<evidence type="ECO:0000256" key="3">
    <source>
        <dbReference type="ARBA" id="ARBA00022630"/>
    </source>
</evidence>
<reference evidence="12 13" key="1">
    <citation type="submission" date="2021-08" db="EMBL/GenBank/DDBJ databases">
        <title>Draft Genome Sequence of Phanerochaete sordida strain YK-624.</title>
        <authorList>
            <person name="Mori T."/>
            <person name="Dohra H."/>
            <person name="Suzuki T."/>
            <person name="Kawagishi H."/>
            <person name="Hirai H."/>
        </authorList>
    </citation>
    <scope>NUCLEOTIDE SEQUENCE [LARGE SCALE GENOMIC DNA]</scope>
    <source>
        <strain evidence="12 13">YK-624</strain>
    </source>
</reference>
<keyword evidence="5 8" id="KW-0274">FAD</keyword>
<dbReference type="InterPro" id="IPR000172">
    <property type="entry name" value="GMC_OxRdtase_N"/>
</dbReference>
<dbReference type="InterPro" id="IPR007867">
    <property type="entry name" value="GMC_OxRtase_C"/>
</dbReference>
<accession>A0A9P3LFI0</accession>
<dbReference type="GO" id="GO:0016614">
    <property type="term" value="F:oxidoreductase activity, acting on CH-OH group of donors"/>
    <property type="evidence" value="ECO:0007669"/>
    <property type="project" value="InterPro"/>
</dbReference>
<comment type="similarity">
    <text evidence="2 9">Belongs to the GMC oxidoreductase family.</text>
</comment>
<organism evidence="12 13">
    <name type="scientific">Phanerochaete sordida</name>
    <dbReference type="NCBI Taxonomy" id="48140"/>
    <lineage>
        <taxon>Eukaryota</taxon>
        <taxon>Fungi</taxon>
        <taxon>Dikarya</taxon>
        <taxon>Basidiomycota</taxon>
        <taxon>Agaricomycotina</taxon>
        <taxon>Agaricomycetes</taxon>
        <taxon>Polyporales</taxon>
        <taxon>Phanerochaetaceae</taxon>
        <taxon>Phanerochaete</taxon>
    </lineage>
</organism>
<gene>
    <name evidence="12" type="ORF">PsYK624_088380</name>
</gene>
<comment type="caution">
    <text evidence="12">The sequence shown here is derived from an EMBL/GenBank/DDBJ whole genome shotgun (WGS) entry which is preliminary data.</text>
</comment>
<evidence type="ECO:0000259" key="10">
    <source>
        <dbReference type="PROSITE" id="PS00623"/>
    </source>
</evidence>
<feature type="active site" description="Proton donor" evidence="7">
    <location>
        <position position="539"/>
    </location>
</feature>
<evidence type="ECO:0000256" key="4">
    <source>
        <dbReference type="ARBA" id="ARBA00022729"/>
    </source>
</evidence>
<keyword evidence="3 9" id="KW-0285">Flavoprotein</keyword>
<dbReference type="InterPro" id="IPR012132">
    <property type="entry name" value="GMC_OxRdtase"/>
</dbReference>
<dbReference type="AlphaFoldDB" id="A0A9P3LFI0"/>
<sequence length="602" mass="66228">MANKLAAISDVAGSTFDYIVIGGGTAGCVVASRLSEDPNVSVVVLEAGPPHIDDPVNDEPSAFLKPILDPEYDHRYTTTPQPGFDGQPTMFPRGRGLGGTSQINWMIWTVPQREEIEGIGRLGNEGWTWENFHKYQKKVQRFYPPPDEELVEYKSLFNSTSLGHDGPVPLMFSRHSSGAEALWQKSLGKYGVEVLSDGGLNGQTSGTYKSISNVDPATGKRAYSATTYLLPALDRPNLKVLTNASVRKILTNPGSEGVTASGVEFECDGRVYTVHSRKEAVLSAGAVKSPQILELSGIGDRKILEPLGIEVKVDLPAVGTNVQEHVSMGYNRWKIKEDQNIVTSGMLEDPAQAAKLRDALGLSDTIQMVISCVSFVPIQQASDRADALVRRQKEKLARDADSLPLGLREQHEVQLQLLENPHVPDFEILFFPFMIHIFPNPEPSKPYLNMFPTLARPFSRGTIHITSSNPHESPAIDPRYFSEQIDLDILVDGVKFIRRVAQTAPFAAIVEREELPGPDVQTDEQLYEYVRKNASSSWHTCGSNSMLPRDKGGVVDSKFKVYGTQNIRVVDLSVLPLHTAVHPQATVYTLAEMASDIIRANS</sequence>
<feature type="active site" description="Proton acceptor" evidence="7">
    <location>
        <position position="582"/>
    </location>
</feature>
<comment type="cofactor">
    <cofactor evidence="1 8">
        <name>FAD</name>
        <dbReference type="ChEBI" id="CHEBI:57692"/>
    </cofactor>
</comment>
<dbReference type="EMBL" id="BPQB01000028">
    <property type="protein sequence ID" value="GJE92683.1"/>
    <property type="molecule type" value="Genomic_DNA"/>
</dbReference>
<feature type="binding site" evidence="8">
    <location>
        <position position="100"/>
    </location>
    <ligand>
        <name>FAD</name>
        <dbReference type="ChEBI" id="CHEBI:57692"/>
    </ligand>
</feature>
<protein>
    <submittedName>
        <fullName evidence="12">GMC oxidoreductase</fullName>
    </submittedName>
</protein>
<evidence type="ECO:0000259" key="11">
    <source>
        <dbReference type="PROSITE" id="PS00624"/>
    </source>
</evidence>
<proteinExistence type="inferred from homology"/>
<dbReference type="Proteomes" id="UP000703269">
    <property type="component" value="Unassembled WGS sequence"/>
</dbReference>
<evidence type="ECO:0000256" key="6">
    <source>
        <dbReference type="ARBA" id="ARBA00023002"/>
    </source>
</evidence>
<dbReference type="SUPFAM" id="SSF51905">
    <property type="entry name" value="FAD/NAD(P)-binding domain"/>
    <property type="match status" value="1"/>
</dbReference>
<evidence type="ECO:0000256" key="8">
    <source>
        <dbReference type="PIRSR" id="PIRSR000137-2"/>
    </source>
</evidence>
<evidence type="ECO:0000256" key="1">
    <source>
        <dbReference type="ARBA" id="ARBA00001974"/>
    </source>
</evidence>
<dbReference type="Gene3D" id="3.50.50.60">
    <property type="entry name" value="FAD/NAD(P)-binding domain"/>
    <property type="match status" value="1"/>
</dbReference>
<feature type="binding site" evidence="8">
    <location>
        <begin position="583"/>
        <end position="584"/>
    </location>
    <ligand>
        <name>FAD</name>
        <dbReference type="ChEBI" id="CHEBI:57692"/>
    </ligand>
</feature>
<keyword evidence="4" id="KW-0732">Signal</keyword>
<dbReference type="OrthoDB" id="269227at2759"/>
<evidence type="ECO:0000256" key="7">
    <source>
        <dbReference type="PIRSR" id="PIRSR000137-1"/>
    </source>
</evidence>
<evidence type="ECO:0000313" key="13">
    <source>
        <dbReference type="Proteomes" id="UP000703269"/>
    </source>
</evidence>
<feature type="binding site" evidence="8">
    <location>
        <begin position="538"/>
        <end position="539"/>
    </location>
    <ligand>
        <name>FAD</name>
        <dbReference type="ChEBI" id="CHEBI:57692"/>
    </ligand>
</feature>
<dbReference type="InterPro" id="IPR036188">
    <property type="entry name" value="FAD/NAD-bd_sf"/>
</dbReference>
<dbReference type="SUPFAM" id="SSF54373">
    <property type="entry name" value="FAD-linked reductases, C-terminal domain"/>
    <property type="match status" value="1"/>
</dbReference>
<dbReference type="Pfam" id="PF05199">
    <property type="entry name" value="GMC_oxred_C"/>
    <property type="match status" value="1"/>
</dbReference>
<dbReference type="PANTHER" id="PTHR11552:SF201">
    <property type="entry name" value="GLUCOSE-METHANOL-CHOLINE OXIDOREDUCTASE N-TERMINAL DOMAIN-CONTAINING PROTEIN"/>
    <property type="match status" value="1"/>
</dbReference>
<keyword evidence="6" id="KW-0560">Oxidoreductase</keyword>
<feature type="domain" description="Glucose-methanol-choline oxidoreductase N-terminal" evidence="11">
    <location>
        <begin position="285"/>
        <end position="299"/>
    </location>
</feature>
<feature type="domain" description="Glucose-methanol-choline oxidoreductase N-terminal" evidence="10">
    <location>
        <begin position="94"/>
        <end position="117"/>
    </location>
</feature>
<evidence type="ECO:0000256" key="2">
    <source>
        <dbReference type="ARBA" id="ARBA00010790"/>
    </source>
</evidence>
<name>A0A9P3LFI0_9APHY</name>
<evidence type="ECO:0000256" key="5">
    <source>
        <dbReference type="ARBA" id="ARBA00022827"/>
    </source>
</evidence>
<evidence type="ECO:0000313" key="12">
    <source>
        <dbReference type="EMBL" id="GJE92683.1"/>
    </source>
</evidence>
<keyword evidence="13" id="KW-1185">Reference proteome</keyword>
<dbReference type="PROSITE" id="PS00623">
    <property type="entry name" value="GMC_OXRED_1"/>
    <property type="match status" value="1"/>
</dbReference>
<dbReference type="PROSITE" id="PS00624">
    <property type="entry name" value="GMC_OXRED_2"/>
    <property type="match status" value="1"/>
</dbReference>
<dbReference type="Pfam" id="PF00732">
    <property type="entry name" value="GMC_oxred_N"/>
    <property type="match status" value="1"/>
</dbReference>